<proteinExistence type="predicted"/>
<reference evidence="2 3" key="1">
    <citation type="submission" date="2019-03" db="EMBL/GenBank/DDBJ databases">
        <title>Draft Genome Sequence of Duganella callidus sp. nov., a Novel Duganella Species Isolated from Cultivated Soil.</title>
        <authorList>
            <person name="Raths R."/>
            <person name="Peta V."/>
            <person name="Bucking H."/>
        </authorList>
    </citation>
    <scope>NUCLEOTIDE SEQUENCE [LARGE SCALE GENOMIC DNA]</scope>
    <source>
        <strain evidence="2 3">DN04</strain>
    </source>
</reference>
<dbReference type="EMBL" id="SPVG01000204">
    <property type="protein sequence ID" value="TFW17470.1"/>
    <property type="molecule type" value="Genomic_DNA"/>
</dbReference>
<sequence>MAHGQKGAVYLPLTDILSLKFHLHDTRPGLTPDDFVTELVQRWLTIETERYTLRETGQPVHGFQWKDVFLPEGTRLRTCYRHTAEYAEVVGEHIRSSEGKPLTPSQFVNQHAIGRNAWHLVWIRFPGEELWIRADQCRQNRNARPKRKAAVSPHSLPNGDPGHQTF</sequence>
<feature type="region of interest" description="Disordered" evidence="1">
    <location>
        <begin position="142"/>
        <end position="166"/>
    </location>
</feature>
<name>A0A4Y9SB77_9BURK</name>
<protein>
    <submittedName>
        <fullName evidence="2">Uncharacterized protein</fullName>
    </submittedName>
</protein>
<keyword evidence="3" id="KW-1185">Reference proteome</keyword>
<organism evidence="2 3">
    <name type="scientific">Duganella callida</name>
    <dbReference type="NCBI Taxonomy" id="2561932"/>
    <lineage>
        <taxon>Bacteria</taxon>
        <taxon>Pseudomonadati</taxon>
        <taxon>Pseudomonadota</taxon>
        <taxon>Betaproteobacteria</taxon>
        <taxon>Burkholderiales</taxon>
        <taxon>Oxalobacteraceae</taxon>
        <taxon>Telluria group</taxon>
        <taxon>Duganella</taxon>
    </lineage>
</organism>
<dbReference type="OrthoDB" id="9151776at2"/>
<dbReference type="Proteomes" id="UP000297729">
    <property type="component" value="Unassembled WGS sequence"/>
</dbReference>
<evidence type="ECO:0000313" key="2">
    <source>
        <dbReference type="EMBL" id="TFW17470.1"/>
    </source>
</evidence>
<dbReference type="AlphaFoldDB" id="A0A4Y9SB77"/>
<evidence type="ECO:0000313" key="3">
    <source>
        <dbReference type="Proteomes" id="UP000297729"/>
    </source>
</evidence>
<evidence type="ECO:0000256" key="1">
    <source>
        <dbReference type="SAM" id="MobiDB-lite"/>
    </source>
</evidence>
<gene>
    <name evidence="2" type="ORF">E4L98_20600</name>
</gene>
<comment type="caution">
    <text evidence="2">The sequence shown here is derived from an EMBL/GenBank/DDBJ whole genome shotgun (WGS) entry which is preliminary data.</text>
</comment>
<accession>A0A4Y9SB77</accession>
<dbReference type="RefSeq" id="WP_135203417.1">
    <property type="nucleotide sequence ID" value="NZ_SPVG01000204.1"/>
</dbReference>